<accession>A0A1J1HF98</accession>
<keyword evidence="2" id="KW-1185">Reference proteome</keyword>
<evidence type="ECO:0000313" key="1">
    <source>
        <dbReference type="EMBL" id="CRK86685.1"/>
    </source>
</evidence>
<name>A0A1J1HF98_9DIPT</name>
<organism evidence="1 2">
    <name type="scientific">Clunio marinus</name>
    <dbReference type="NCBI Taxonomy" id="568069"/>
    <lineage>
        <taxon>Eukaryota</taxon>
        <taxon>Metazoa</taxon>
        <taxon>Ecdysozoa</taxon>
        <taxon>Arthropoda</taxon>
        <taxon>Hexapoda</taxon>
        <taxon>Insecta</taxon>
        <taxon>Pterygota</taxon>
        <taxon>Neoptera</taxon>
        <taxon>Endopterygota</taxon>
        <taxon>Diptera</taxon>
        <taxon>Nematocera</taxon>
        <taxon>Chironomoidea</taxon>
        <taxon>Chironomidae</taxon>
        <taxon>Clunio</taxon>
    </lineage>
</organism>
<dbReference type="EMBL" id="CVRI01000002">
    <property type="protein sequence ID" value="CRK86685.1"/>
    <property type="molecule type" value="Genomic_DNA"/>
</dbReference>
<evidence type="ECO:0000313" key="2">
    <source>
        <dbReference type="Proteomes" id="UP000183832"/>
    </source>
</evidence>
<gene>
    <name evidence="1" type="ORF">CLUMA_CG000518</name>
</gene>
<dbReference type="AlphaFoldDB" id="A0A1J1HF98"/>
<protein>
    <submittedName>
        <fullName evidence="1">CLUMA_CG000518, isoform A</fullName>
    </submittedName>
</protein>
<dbReference type="Proteomes" id="UP000183832">
    <property type="component" value="Unassembled WGS sequence"/>
</dbReference>
<sequence length="63" mass="7197">MGTLSTTRSEQSKSVNQTITRNFSLRDTHSLLAINNSTMLRNAKGLLFGHLLCFRRSKNYHTK</sequence>
<reference evidence="1 2" key="1">
    <citation type="submission" date="2015-04" db="EMBL/GenBank/DDBJ databases">
        <authorList>
            <person name="Syromyatnikov M.Y."/>
            <person name="Popov V.N."/>
        </authorList>
    </citation>
    <scope>NUCLEOTIDE SEQUENCE [LARGE SCALE GENOMIC DNA]</scope>
</reference>
<proteinExistence type="predicted"/>